<reference evidence="6" key="1">
    <citation type="journal article" date="2020" name="Stud. Mycol.">
        <title>101 Dothideomycetes genomes: a test case for predicting lifestyles and emergence of pathogens.</title>
        <authorList>
            <person name="Haridas S."/>
            <person name="Albert R."/>
            <person name="Binder M."/>
            <person name="Bloem J."/>
            <person name="Labutti K."/>
            <person name="Salamov A."/>
            <person name="Andreopoulos B."/>
            <person name="Baker S."/>
            <person name="Barry K."/>
            <person name="Bills G."/>
            <person name="Bluhm B."/>
            <person name="Cannon C."/>
            <person name="Castanera R."/>
            <person name="Culley D."/>
            <person name="Daum C."/>
            <person name="Ezra D."/>
            <person name="Gonzalez J."/>
            <person name="Henrissat B."/>
            <person name="Kuo A."/>
            <person name="Liang C."/>
            <person name="Lipzen A."/>
            <person name="Lutzoni F."/>
            <person name="Magnuson J."/>
            <person name="Mondo S."/>
            <person name="Nolan M."/>
            <person name="Ohm R."/>
            <person name="Pangilinan J."/>
            <person name="Park H.-J."/>
            <person name="Ramirez L."/>
            <person name="Alfaro M."/>
            <person name="Sun H."/>
            <person name="Tritt A."/>
            <person name="Yoshinaga Y."/>
            <person name="Zwiers L.-H."/>
            <person name="Turgeon B."/>
            <person name="Goodwin S."/>
            <person name="Spatafora J."/>
            <person name="Crous P."/>
            <person name="Grigoriev I."/>
        </authorList>
    </citation>
    <scope>NUCLEOTIDE SEQUENCE</scope>
    <source>
        <strain evidence="6">CBS 473.64</strain>
    </source>
</reference>
<keyword evidence="7" id="KW-1185">Reference proteome</keyword>
<dbReference type="Pfam" id="PF13302">
    <property type="entry name" value="Acetyltransf_3"/>
    <property type="match status" value="1"/>
</dbReference>
<dbReference type="InterPro" id="IPR039135">
    <property type="entry name" value="NAT9-like"/>
</dbReference>
<dbReference type="PANTHER" id="PTHR13256">
    <property type="entry name" value="N-ACETYLTRANSFERASE 9"/>
    <property type="match status" value="1"/>
</dbReference>
<dbReference type="OrthoDB" id="5043642at2759"/>
<dbReference type="AlphaFoldDB" id="A0A6A6SBZ0"/>
<keyword evidence="3" id="KW-0012">Acyltransferase</keyword>
<evidence type="ECO:0000256" key="4">
    <source>
        <dbReference type="SAM" id="MobiDB-lite"/>
    </source>
</evidence>
<dbReference type="InterPro" id="IPR016181">
    <property type="entry name" value="Acyl_CoA_acyltransferase"/>
</dbReference>
<evidence type="ECO:0000259" key="5">
    <source>
        <dbReference type="Pfam" id="PF13302"/>
    </source>
</evidence>
<sequence length="224" mass="25081">TALLTSNVLLVPYSAHHVPTYHEWMQDADLQALTASEPLTLTQEHSMQKSWRTDADKLTFITCRSPFIPTIATAAPPPPPSTITAGEPDTPQTMIGDINLFLTPCTDSSPSSDEENKDAQDTDDENPHAIVGEIEIMIADPLARGQGLGKEILLTFLWYILSSAPRLMDEYDHQYHQKGKRSSNLHYLRVKIDQNNTRSVRLFETVGFVKVSEKANFFGEVELR</sequence>
<evidence type="ECO:0000313" key="6">
    <source>
        <dbReference type="EMBL" id="KAF2644273.1"/>
    </source>
</evidence>
<feature type="region of interest" description="Disordered" evidence="4">
    <location>
        <begin position="105"/>
        <end position="125"/>
    </location>
</feature>
<evidence type="ECO:0000256" key="2">
    <source>
        <dbReference type="ARBA" id="ARBA00022679"/>
    </source>
</evidence>
<dbReference type="InterPro" id="IPR000182">
    <property type="entry name" value="GNAT_dom"/>
</dbReference>
<evidence type="ECO:0000313" key="7">
    <source>
        <dbReference type="Proteomes" id="UP000799753"/>
    </source>
</evidence>
<comment type="similarity">
    <text evidence="1">Belongs to the acetyltransferase family. GNAT subfamily.</text>
</comment>
<feature type="domain" description="N-acetyltransferase" evidence="5">
    <location>
        <begin position="8"/>
        <end position="209"/>
    </location>
</feature>
<name>A0A6A6SBZ0_9PLEO</name>
<dbReference type="PANTHER" id="PTHR13256:SF16">
    <property type="entry name" value="ALPHA_BETA-TUBULIN-N-ACETYLTRANSFERASE 9"/>
    <property type="match status" value="1"/>
</dbReference>
<proteinExistence type="inferred from homology"/>
<dbReference type="Gene3D" id="3.40.630.30">
    <property type="match status" value="1"/>
</dbReference>
<keyword evidence="2" id="KW-0808">Transferase</keyword>
<dbReference type="Proteomes" id="UP000799753">
    <property type="component" value="Unassembled WGS sequence"/>
</dbReference>
<feature type="non-terminal residue" evidence="6">
    <location>
        <position position="224"/>
    </location>
</feature>
<dbReference type="GO" id="GO:0008080">
    <property type="term" value="F:N-acetyltransferase activity"/>
    <property type="evidence" value="ECO:0007669"/>
    <property type="project" value="InterPro"/>
</dbReference>
<feature type="compositionally biased region" description="Acidic residues" evidence="4">
    <location>
        <begin position="112"/>
        <end position="124"/>
    </location>
</feature>
<dbReference type="EMBL" id="MU006779">
    <property type="protein sequence ID" value="KAF2644273.1"/>
    <property type="molecule type" value="Genomic_DNA"/>
</dbReference>
<dbReference type="SUPFAM" id="SSF55729">
    <property type="entry name" value="Acyl-CoA N-acyltransferases (Nat)"/>
    <property type="match status" value="1"/>
</dbReference>
<organism evidence="6 7">
    <name type="scientific">Massarina eburnea CBS 473.64</name>
    <dbReference type="NCBI Taxonomy" id="1395130"/>
    <lineage>
        <taxon>Eukaryota</taxon>
        <taxon>Fungi</taxon>
        <taxon>Dikarya</taxon>
        <taxon>Ascomycota</taxon>
        <taxon>Pezizomycotina</taxon>
        <taxon>Dothideomycetes</taxon>
        <taxon>Pleosporomycetidae</taxon>
        <taxon>Pleosporales</taxon>
        <taxon>Massarineae</taxon>
        <taxon>Massarinaceae</taxon>
        <taxon>Massarina</taxon>
    </lineage>
</organism>
<evidence type="ECO:0000256" key="1">
    <source>
        <dbReference type="ARBA" id="ARBA00009342"/>
    </source>
</evidence>
<accession>A0A6A6SBZ0</accession>
<gene>
    <name evidence="6" type="ORF">P280DRAFT_356513</name>
</gene>
<evidence type="ECO:0000256" key="3">
    <source>
        <dbReference type="ARBA" id="ARBA00023315"/>
    </source>
</evidence>
<feature type="non-terminal residue" evidence="6">
    <location>
        <position position="1"/>
    </location>
</feature>
<protein>
    <recommendedName>
        <fullName evidence="5">N-acetyltransferase domain-containing protein</fullName>
    </recommendedName>
</protein>